<accession>A0A3B0U5L7</accession>
<sequence length="367" mass="42956">MKNYLLLFFIFLYSVLSFSQNFVNSNSYLQTDFFYGKLIEHDKKLKNAIQNNPYGFMLSWNSKNTENSTFNTLYNFPERGYTFLYENFNSTVLGEAYGAYRHYTYNLTPKKNHQLNFTSAFGFAYTTKPYNYINNPQNVAFGSKLLVSAYLKLQYFKFFTNSNFEFHTGLSLIHFSNISFKSPNLGINTIAFNLGVNYKLKTLKIPISKNLDSKNKIASIVHYNLILRGGYNESLEIDSGLFPFYTVTFYASKNINRYSTITAGIDFFDSTFLKNHIKDINQNEGKTYNENNYRRAGVFIGHELIQNNFAFISQIGYSFYYPFPYVSRVYERFGFKYNISKHFFSEITMKVNLFRAEALEFGIGYKF</sequence>
<dbReference type="EMBL" id="UOER01000209">
    <property type="protein sequence ID" value="VAW23673.1"/>
    <property type="molecule type" value="Genomic_DNA"/>
</dbReference>
<dbReference type="AlphaFoldDB" id="A0A3B0U5L7"/>
<name>A0A3B0U5L7_9ZZZZ</name>
<gene>
    <name evidence="1" type="ORF">MNBD_BACTEROID04-643</name>
</gene>
<protein>
    <recommendedName>
        <fullName evidence="2">Deacylase</fullName>
    </recommendedName>
</protein>
<proteinExistence type="predicted"/>
<dbReference type="Pfam" id="PF09411">
    <property type="entry name" value="PagL"/>
    <property type="match status" value="1"/>
</dbReference>
<evidence type="ECO:0000313" key="1">
    <source>
        <dbReference type="EMBL" id="VAW23673.1"/>
    </source>
</evidence>
<evidence type="ECO:0008006" key="2">
    <source>
        <dbReference type="Google" id="ProtNLM"/>
    </source>
</evidence>
<dbReference type="Gene3D" id="2.40.160.20">
    <property type="match status" value="1"/>
</dbReference>
<reference evidence="1" key="1">
    <citation type="submission" date="2018-06" db="EMBL/GenBank/DDBJ databases">
        <authorList>
            <person name="Zhirakovskaya E."/>
        </authorList>
    </citation>
    <scope>NUCLEOTIDE SEQUENCE</scope>
</reference>
<dbReference type="InterPro" id="IPR018550">
    <property type="entry name" value="Lipid-A_deacylase-rel"/>
</dbReference>
<organism evidence="1">
    <name type="scientific">hydrothermal vent metagenome</name>
    <dbReference type="NCBI Taxonomy" id="652676"/>
    <lineage>
        <taxon>unclassified sequences</taxon>
        <taxon>metagenomes</taxon>
        <taxon>ecological metagenomes</taxon>
    </lineage>
</organism>